<protein>
    <submittedName>
        <fullName evidence="1">Deoxyribodipyrimidine photo-lyase-related protein</fullName>
    </submittedName>
</protein>
<evidence type="ECO:0000313" key="1">
    <source>
        <dbReference type="EMBL" id="SHH73976.1"/>
    </source>
</evidence>
<dbReference type="OrthoDB" id="5288100at2"/>
<dbReference type="Pfam" id="PF04244">
    <property type="entry name" value="DPRP"/>
    <property type="match status" value="1"/>
</dbReference>
<dbReference type="Proteomes" id="UP000184608">
    <property type="component" value="Unassembled WGS sequence"/>
</dbReference>
<accession>A0A1M5VFG3</accession>
<sequence>MGKLRVILGDQLNEQISSLQGTDKTQDVILMCEVQEEATYVRHHQKKIAFIFSAMRHFAQSLKAQGYEVWYTRLNDPQNSGSFTGEVVRCLQQHACDAVILTQPGEYRVAEMVRSWPEQLNLPVDVREDNRFLCPVEDFRQWAKGRQQLRMEYFYRDMRRRYRILLEDDEKPVGGKWNYDTENRKPVTTSLDIPPHFSSAPDEITRQVIALVSARFSDHFGDIEPFYFAVTRQQALVALTSFIDNRLRYFGDYQDAMLEGEPWMFHSHLSFYLNCGLLLPLECVRAAEAAWREGKAPLNAVEGFIRQLIGWREFVRGIYWLNMPDYASRNYFGVKGKLPAFYWSGETEMNCLRQCVLETRKHAYAHHIQRLMVLGNFALLTGVNPDALNQWFLSVYADAYEWVELPNVTGMVLFADGGYLASKPYAAGGSYIHKMSDYCRKCRYKVTQKNGADACPFNYLYWDFLIRNREKLSLNPRVAMMYKTYDRMNEEKHRAIRQDSQTFLTQLSEEEPQ</sequence>
<organism evidence="1 2">
    <name type="scientific">Vibrio aerogenes CECT 7868</name>
    <dbReference type="NCBI Taxonomy" id="1216006"/>
    <lineage>
        <taxon>Bacteria</taxon>
        <taxon>Pseudomonadati</taxon>
        <taxon>Pseudomonadota</taxon>
        <taxon>Gammaproteobacteria</taxon>
        <taxon>Vibrionales</taxon>
        <taxon>Vibrionaceae</taxon>
        <taxon>Vibrio</taxon>
    </lineage>
</organism>
<name>A0A1M5VFG3_9VIBR</name>
<dbReference type="PANTHER" id="PTHR38657:SF1">
    <property type="entry name" value="SLR1343 PROTEIN"/>
    <property type="match status" value="1"/>
</dbReference>
<dbReference type="AlphaFoldDB" id="A0A1M5VFG3"/>
<dbReference type="Gene3D" id="3.40.50.620">
    <property type="entry name" value="HUPs"/>
    <property type="match status" value="1"/>
</dbReference>
<dbReference type="Gene3D" id="1.10.10.1710">
    <property type="entry name" value="Deoxyribodipyrimidine photolyase-related"/>
    <property type="match status" value="1"/>
</dbReference>
<gene>
    <name evidence="1" type="ORF">VA7868_00373</name>
</gene>
<dbReference type="InterPro" id="IPR052551">
    <property type="entry name" value="UV-DNA_repair_photolyase"/>
</dbReference>
<dbReference type="STRING" id="1216006.VA7868_00373"/>
<dbReference type="SUPFAM" id="SSF48173">
    <property type="entry name" value="Cryptochrome/photolyase FAD-binding domain"/>
    <property type="match status" value="1"/>
</dbReference>
<dbReference type="InterPro" id="IPR007357">
    <property type="entry name" value="PhrB-like"/>
</dbReference>
<dbReference type="EMBL" id="FQXZ01000005">
    <property type="protein sequence ID" value="SHH73976.1"/>
    <property type="molecule type" value="Genomic_DNA"/>
</dbReference>
<dbReference type="InterPro" id="IPR036134">
    <property type="entry name" value="Crypto/Photolyase_FAD-like_sf"/>
</dbReference>
<dbReference type="InterPro" id="IPR014729">
    <property type="entry name" value="Rossmann-like_a/b/a_fold"/>
</dbReference>
<dbReference type="GO" id="GO:0016829">
    <property type="term" value="F:lyase activity"/>
    <property type="evidence" value="ECO:0007669"/>
    <property type="project" value="UniProtKB-KW"/>
</dbReference>
<dbReference type="Gene3D" id="1.10.579.10">
    <property type="entry name" value="DNA Cyclobutane Dipyrimidine Photolyase, subunit A, domain 3"/>
    <property type="match status" value="1"/>
</dbReference>
<keyword evidence="2" id="KW-1185">Reference proteome</keyword>
<dbReference type="Gene3D" id="1.25.40.80">
    <property type="match status" value="1"/>
</dbReference>
<evidence type="ECO:0000313" key="2">
    <source>
        <dbReference type="Proteomes" id="UP000184608"/>
    </source>
</evidence>
<dbReference type="RefSeq" id="WP_073602146.1">
    <property type="nucleotide sequence ID" value="NZ_FQXZ01000005.1"/>
</dbReference>
<dbReference type="PANTHER" id="PTHR38657">
    <property type="entry name" value="SLR1343 PROTEIN"/>
    <property type="match status" value="1"/>
</dbReference>
<reference evidence="1 2" key="1">
    <citation type="submission" date="2016-11" db="EMBL/GenBank/DDBJ databases">
        <authorList>
            <person name="Jaros S."/>
            <person name="Januszkiewicz K."/>
            <person name="Wedrychowicz H."/>
        </authorList>
    </citation>
    <scope>NUCLEOTIDE SEQUENCE [LARGE SCALE GENOMIC DNA]</scope>
    <source>
        <strain evidence="1 2">CECT 7868</strain>
    </source>
</reference>
<proteinExistence type="predicted"/>
<keyword evidence="1" id="KW-0456">Lyase</keyword>